<name>A0AAU7DYM5_9MICO</name>
<proteinExistence type="predicted"/>
<organism evidence="1">
    <name type="scientific">Jonesiaceae bacterium BS-20</name>
    <dbReference type="NCBI Taxonomy" id="3120821"/>
    <lineage>
        <taxon>Bacteria</taxon>
        <taxon>Bacillati</taxon>
        <taxon>Actinomycetota</taxon>
        <taxon>Actinomycetes</taxon>
        <taxon>Micrococcales</taxon>
        <taxon>Jonesiaceae</taxon>
    </lineage>
</organism>
<protein>
    <submittedName>
        <fullName evidence="1">Uncharacterized protein</fullName>
    </submittedName>
</protein>
<dbReference type="EMBL" id="CP146203">
    <property type="protein sequence ID" value="XBH22464.1"/>
    <property type="molecule type" value="Genomic_DNA"/>
</dbReference>
<accession>A0AAU7DYM5</accession>
<dbReference type="PROSITE" id="PS51257">
    <property type="entry name" value="PROKAR_LIPOPROTEIN"/>
    <property type="match status" value="1"/>
</dbReference>
<evidence type="ECO:0000313" key="1">
    <source>
        <dbReference type="EMBL" id="XBH22464.1"/>
    </source>
</evidence>
<reference evidence="1" key="1">
    <citation type="submission" date="2024-02" db="EMBL/GenBank/DDBJ databases">
        <title>Tomenella chthoni gen. nov. sp. nov., a member of the family Jonesiaceae isolated from bat guano.</title>
        <authorList>
            <person name="Miller S.L."/>
            <person name="King J."/>
            <person name="Sankaranarayanan K."/>
            <person name="Lawson P.A."/>
        </authorList>
    </citation>
    <scope>NUCLEOTIDE SEQUENCE</scope>
    <source>
        <strain evidence="1">BS-20</strain>
    </source>
</reference>
<gene>
    <name evidence="1" type="ORF">V5R04_04365</name>
</gene>
<sequence length="319" mass="35529">MTSKVSVFVGCLLGIFIGISGCSSTTSDSPQSDQTQIEGITIVPELNTATGVLKLPLDPFGESEEEEGTLNTAHTVEMAKCASDQGVEYLVEPEFPPSVQQIYAQRNYFGPWTVEQAERWGFVEPMSLKDLIANGILPDDTPATDTFLPPEAGKRTVFELTEDEIEVVRNCNEEAGNHFSEPLRHDGGWWQEYEPLEFNYQRNKDAVALVDELGACFSENEMVSEYREGTPWYPQGARGDRIDEVQIRMALQVVACKDSINFTQRMAEVEASEQVPLVEKYAAEMIAKRELIDSAVVAAKKVISENPEFLLKVNPDHKP</sequence>
<dbReference type="AlphaFoldDB" id="A0AAU7DYM5"/>